<dbReference type="Gene3D" id="3.40.50.10420">
    <property type="entry name" value="NagB/RpiA/CoA transferase-like"/>
    <property type="match status" value="1"/>
</dbReference>
<dbReference type="RefSeq" id="WP_168976176.1">
    <property type="nucleotide sequence ID" value="NZ_CAMJCG010000078.1"/>
</dbReference>
<dbReference type="EMBL" id="JABAGO010000046">
    <property type="protein sequence ID" value="NMF00475.1"/>
    <property type="molecule type" value="Genomic_DNA"/>
</dbReference>
<reference evidence="2 3" key="1">
    <citation type="submission" date="2020-04" db="EMBL/GenBank/DDBJ databases">
        <authorList>
            <person name="Hitch T.C.A."/>
            <person name="Wylensek D."/>
            <person name="Clavel T."/>
        </authorList>
    </citation>
    <scope>NUCLEOTIDE SEQUENCE [LARGE SCALE GENOMIC DNA]</scope>
    <source>
        <strain evidence="2 3">WB01_D5_05</strain>
    </source>
</reference>
<evidence type="ECO:0000313" key="3">
    <source>
        <dbReference type="Proteomes" id="UP000561326"/>
    </source>
</evidence>
<organism evidence="2 3">
    <name type="scientific">Aneurinibacillus aneurinilyticus</name>
    <name type="common">Bacillus aneurinolyticus</name>
    <dbReference type="NCBI Taxonomy" id="1391"/>
    <lineage>
        <taxon>Bacteria</taxon>
        <taxon>Bacillati</taxon>
        <taxon>Bacillota</taxon>
        <taxon>Bacilli</taxon>
        <taxon>Bacillales</taxon>
        <taxon>Paenibacillaceae</taxon>
        <taxon>Aneurinibacillus group</taxon>
        <taxon>Aneurinibacillus</taxon>
    </lineage>
</organism>
<dbReference type="InterPro" id="IPR037171">
    <property type="entry name" value="NagB/RpiA_transferase-like"/>
</dbReference>
<dbReference type="AlphaFoldDB" id="A0A848CSI6"/>
<dbReference type="PANTHER" id="PTHR43682:SF1">
    <property type="entry name" value="LACTATE UTILIZATION PROTEIN C"/>
    <property type="match status" value="1"/>
</dbReference>
<dbReference type="InterPro" id="IPR003741">
    <property type="entry name" value="LUD_dom"/>
</dbReference>
<dbReference type="Proteomes" id="UP000561326">
    <property type="component" value="Unassembled WGS sequence"/>
</dbReference>
<gene>
    <name evidence="2" type="ORF">HF838_19830</name>
</gene>
<dbReference type="Pfam" id="PF02589">
    <property type="entry name" value="LUD_dom"/>
    <property type="match status" value="1"/>
</dbReference>
<accession>A0A848CSI6</accession>
<protein>
    <submittedName>
        <fullName evidence="2">LUD domain-containing protein</fullName>
    </submittedName>
</protein>
<evidence type="ECO:0000313" key="2">
    <source>
        <dbReference type="EMBL" id="NMF00475.1"/>
    </source>
</evidence>
<dbReference type="SUPFAM" id="SSF100950">
    <property type="entry name" value="NagB/RpiA/CoA transferase-like"/>
    <property type="match status" value="1"/>
</dbReference>
<name>A0A848CSI6_ANEAE</name>
<feature type="domain" description="LUD" evidence="1">
    <location>
        <begin position="84"/>
        <end position="240"/>
    </location>
</feature>
<evidence type="ECO:0000259" key="1">
    <source>
        <dbReference type="Pfam" id="PF02589"/>
    </source>
</evidence>
<comment type="caution">
    <text evidence="2">The sequence shown here is derived from an EMBL/GenBank/DDBJ whole genome shotgun (WGS) entry which is preliminary data.</text>
</comment>
<dbReference type="PANTHER" id="PTHR43682">
    <property type="entry name" value="LACTATE UTILIZATION PROTEIN C"/>
    <property type="match status" value="1"/>
</dbReference>
<dbReference type="InterPro" id="IPR024185">
    <property type="entry name" value="FTHF_cligase-like_sf"/>
</dbReference>
<proteinExistence type="predicted"/>
<sequence>MSKRGEEIIRELDEQAAEKEEQFFTHIANRLNRPRIIKTPAHPFRGAPDFWLAYELSEEERIGLFMANWTSMGGHTQRFPDLSSLSTYIEDMAQTMKAKYMIRFDHPLLNKMKMEQKLPDIEMTVWNKHAEEELLVKAAGADIGIAVVDYAIAHTGTVVAVSGAEQGRSVSLLPTVFIAILQAHDVKTKMGEVMKDLTRRFGNQLPAGVHFISGPSRSADIENDLTIGVHGPGIVHALILDESSP</sequence>